<dbReference type="SUPFAM" id="SSF141000">
    <property type="entry name" value="Glu-tRNAGln amidotransferase C subunit"/>
    <property type="match status" value="1"/>
</dbReference>
<comment type="catalytic activity">
    <reaction evidence="1">
        <text>L-glutamyl-tRNA(Gln) + L-glutamine + ATP + H2O = L-glutaminyl-tRNA(Gln) + L-glutamate + ADP + phosphate + H(+)</text>
        <dbReference type="Rhea" id="RHEA:17521"/>
        <dbReference type="Rhea" id="RHEA-COMP:9681"/>
        <dbReference type="Rhea" id="RHEA-COMP:9684"/>
        <dbReference type="ChEBI" id="CHEBI:15377"/>
        <dbReference type="ChEBI" id="CHEBI:15378"/>
        <dbReference type="ChEBI" id="CHEBI:29985"/>
        <dbReference type="ChEBI" id="CHEBI:30616"/>
        <dbReference type="ChEBI" id="CHEBI:43474"/>
        <dbReference type="ChEBI" id="CHEBI:58359"/>
        <dbReference type="ChEBI" id="CHEBI:78520"/>
        <dbReference type="ChEBI" id="CHEBI:78521"/>
        <dbReference type="ChEBI" id="CHEBI:456216"/>
    </reaction>
</comment>
<dbReference type="GO" id="GO:0006450">
    <property type="term" value="P:regulation of translational fidelity"/>
    <property type="evidence" value="ECO:0007669"/>
    <property type="project" value="InterPro"/>
</dbReference>
<comment type="function">
    <text evidence="1">Allows the formation of correctly charged Asn-tRNA(Asn) or Gln-tRNA(Gln) through the transamidation of misacylated Asp-tRNA(Asn) or Glu-tRNA(Gln) in organisms which lack either or both of asparaginyl-tRNA or glutaminyl-tRNA synthetases. The reaction takes place in the presence of glutamine and ATP through an activated phospho-Asp-tRNA(Asn) or phospho-Glu-tRNA(Gln).</text>
</comment>
<dbReference type="AlphaFoldDB" id="A0A831YCJ8"/>
<organism evidence="2">
    <name type="scientific">Sulfurihydrogenibium azorense</name>
    <dbReference type="NCBI Taxonomy" id="309806"/>
    <lineage>
        <taxon>Bacteria</taxon>
        <taxon>Pseudomonadati</taxon>
        <taxon>Aquificota</taxon>
        <taxon>Aquificia</taxon>
        <taxon>Aquificales</taxon>
        <taxon>Hydrogenothermaceae</taxon>
        <taxon>Sulfurihydrogenibium</taxon>
    </lineage>
</organism>
<dbReference type="GO" id="GO:0005524">
    <property type="term" value="F:ATP binding"/>
    <property type="evidence" value="ECO:0007669"/>
    <property type="project" value="UniProtKB-KW"/>
</dbReference>
<dbReference type="HAMAP" id="MF_00122">
    <property type="entry name" value="GatC"/>
    <property type="match status" value="1"/>
</dbReference>
<comment type="similarity">
    <text evidence="1">Belongs to the GatC family.</text>
</comment>
<dbReference type="PANTHER" id="PTHR15004:SF0">
    <property type="entry name" value="GLUTAMYL-TRNA(GLN) AMIDOTRANSFERASE SUBUNIT C, MITOCHONDRIAL"/>
    <property type="match status" value="1"/>
</dbReference>
<dbReference type="GO" id="GO:0006412">
    <property type="term" value="P:translation"/>
    <property type="evidence" value="ECO:0007669"/>
    <property type="project" value="UniProtKB-UniRule"/>
</dbReference>
<dbReference type="GO" id="GO:0050567">
    <property type="term" value="F:glutaminyl-tRNA synthase (glutamine-hydrolyzing) activity"/>
    <property type="evidence" value="ECO:0007669"/>
    <property type="project" value="UniProtKB-UniRule"/>
</dbReference>
<dbReference type="PANTHER" id="PTHR15004">
    <property type="entry name" value="GLUTAMYL-TRNA(GLN) AMIDOTRANSFERASE SUBUNIT C, MITOCHONDRIAL"/>
    <property type="match status" value="1"/>
</dbReference>
<dbReference type="InterPro" id="IPR036113">
    <property type="entry name" value="Asp/Glu-ADT_sf_sub_c"/>
</dbReference>
<dbReference type="InterPro" id="IPR003837">
    <property type="entry name" value="GatC"/>
</dbReference>
<keyword evidence="1" id="KW-0648">Protein biosynthesis</keyword>
<dbReference type="GO" id="GO:0070681">
    <property type="term" value="P:glutaminyl-tRNAGln biosynthesis via transamidation"/>
    <property type="evidence" value="ECO:0007669"/>
    <property type="project" value="TreeGrafter"/>
</dbReference>
<dbReference type="Pfam" id="PF02686">
    <property type="entry name" value="GatC"/>
    <property type="match status" value="1"/>
</dbReference>
<evidence type="ECO:0000256" key="1">
    <source>
        <dbReference type="HAMAP-Rule" id="MF_00122"/>
    </source>
</evidence>
<keyword evidence="1" id="KW-0436">Ligase</keyword>
<evidence type="ECO:0000313" key="2">
    <source>
        <dbReference type="EMBL" id="HEV08977.1"/>
    </source>
</evidence>
<comment type="catalytic activity">
    <reaction evidence="1">
        <text>L-aspartyl-tRNA(Asn) + L-glutamine + ATP + H2O = L-asparaginyl-tRNA(Asn) + L-glutamate + ADP + phosphate + 2 H(+)</text>
        <dbReference type="Rhea" id="RHEA:14513"/>
        <dbReference type="Rhea" id="RHEA-COMP:9674"/>
        <dbReference type="Rhea" id="RHEA-COMP:9677"/>
        <dbReference type="ChEBI" id="CHEBI:15377"/>
        <dbReference type="ChEBI" id="CHEBI:15378"/>
        <dbReference type="ChEBI" id="CHEBI:29985"/>
        <dbReference type="ChEBI" id="CHEBI:30616"/>
        <dbReference type="ChEBI" id="CHEBI:43474"/>
        <dbReference type="ChEBI" id="CHEBI:58359"/>
        <dbReference type="ChEBI" id="CHEBI:78515"/>
        <dbReference type="ChEBI" id="CHEBI:78516"/>
        <dbReference type="ChEBI" id="CHEBI:456216"/>
    </reaction>
</comment>
<dbReference type="Gene3D" id="1.10.20.60">
    <property type="entry name" value="Glu-tRNAGln amidotransferase C subunit, N-terminal domain"/>
    <property type="match status" value="1"/>
</dbReference>
<reference evidence="2" key="1">
    <citation type="journal article" date="2020" name="mSystems">
        <title>Genome- and Community-Level Interaction Insights into Carbon Utilization and Element Cycling Functions of Hydrothermarchaeota in Hydrothermal Sediment.</title>
        <authorList>
            <person name="Zhou Z."/>
            <person name="Liu Y."/>
            <person name="Xu W."/>
            <person name="Pan J."/>
            <person name="Luo Z.H."/>
            <person name="Li M."/>
        </authorList>
    </citation>
    <scope>NUCLEOTIDE SEQUENCE [LARGE SCALE GENOMIC DNA]</scope>
    <source>
        <strain evidence="2">SpSt-1257</strain>
    </source>
</reference>
<name>A0A831YCJ8_9AQUI</name>
<accession>A0A831YCJ8</accession>
<comment type="caution">
    <text evidence="2">The sequence shown here is derived from an EMBL/GenBank/DDBJ whole genome shotgun (WGS) entry which is preliminary data.</text>
</comment>
<dbReference type="NCBIfam" id="TIGR00135">
    <property type="entry name" value="gatC"/>
    <property type="match status" value="1"/>
</dbReference>
<dbReference type="Proteomes" id="UP000885621">
    <property type="component" value="Unassembled WGS sequence"/>
</dbReference>
<proteinExistence type="inferred from homology"/>
<dbReference type="EC" id="6.3.5.-" evidence="1"/>
<keyword evidence="1" id="KW-0547">Nucleotide-binding</keyword>
<protein>
    <recommendedName>
        <fullName evidence="1">Aspartyl/glutamyl-tRNA(Asn/Gln) amidotransferase subunit C</fullName>
        <shortName evidence="1">Asp/Glu-ADT subunit C</shortName>
        <ecNumber evidence="1">6.3.5.-</ecNumber>
    </recommendedName>
</protein>
<sequence length="94" mass="10583">MVDKETVLKVAQLSKLKLKNEEVEIFSKQFNDILSFVEVLKEVDTEGVLPFYELDLQESYYRDDVAAGSISNEEALLNAPLKEGGFFVVPRVVG</sequence>
<gene>
    <name evidence="1 2" type="primary">gatC</name>
    <name evidence="2" type="ORF">ENO34_01100</name>
</gene>
<comment type="subunit">
    <text evidence="1">Heterotrimer of A, B and C subunits.</text>
</comment>
<dbReference type="EMBL" id="DSFC01000060">
    <property type="protein sequence ID" value="HEV08977.1"/>
    <property type="molecule type" value="Genomic_DNA"/>
</dbReference>
<keyword evidence="1" id="KW-0067">ATP-binding</keyword>